<feature type="transmembrane region" description="Helical" evidence="1">
    <location>
        <begin position="151"/>
        <end position="174"/>
    </location>
</feature>
<feature type="transmembrane region" description="Helical" evidence="1">
    <location>
        <begin position="107"/>
        <end position="139"/>
    </location>
</feature>
<dbReference type="Proteomes" id="UP000260812">
    <property type="component" value="Unassembled WGS sequence"/>
</dbReference>
<dbReference type="CDD" id="cd17332">
    <property type="entry name" value="MFS_MelB_like"/>
    <property type="match status" value="1"/>
</dbReference>
<evidence type="ECO:0000256" key="1">
    <source>
        <dbReference type="SAM" id="Phobius"/>
    </source>
</evidence>
<dbReference type="EMBL" id="QVLV01000007">
    <property type="protein sequence ID" value="RGE60262.1"/>
    <property type="molecule type" value="Genomic_DNA"/>
</dbReference>
<dbReference type="GO" id="GO:0005886">
    <property type="term" value="C:plasma membrane"/>
    <property type="evidence" value="ECO:0007669"/>
    <property type="project" value="TreeGrafter"/>
</dbReference>
<evidence type="ECO:0000313" key="2">
    <source>
        <dbReference type="EMBL" id="RGE60262.1"/>
    </source>
</evidence>
<sequence>MEAKKYLNLRKKIAYGSGDMASNFCYSFVSAFTMIYLTDTVGMNAGIIGMLIMLSRVFDGVSDVFAGNIIDKTHHRLGKARSWMLWTIIPVALVQILMFSIPNTDQIFQYAYFFVTYTLLNAVFYTLNNVAYATLSVFITPNKQERVQLGVFRFIFTCLAGLLVSSATMSMVNAFGGGMTGWRRAAIVYSLGFAVICFISAWVCKELPESELAVAGMQEVPKENEQIGLLKTIKYLLKNKYYIYQLLINIIYNLLMTITSAVGIYYMTYILGDDTLLGLFSLVQMIPMIIGLALTPMLEKRWGIYRTNLSGFALTTIACVPFLIFGIKGMVVPMMVSHAIAWFGRGPYSGNVQALTAEISAYTLRKDKVHVEGAMFSCSSMGVKVGAGIGNALTGWLLEASHYNGTAAVQPESALSMITAMYVVLPLIFSAVTLILLALQKVEKANKEWDEKMLKKA</sequence>
<keyword evidence="1" id="KW-0472">Membrane</keyword>
<feature type="transmembrane region" description="Helical" evidence="1">
    <location>
        <begin position="20"/>
        <end position="37"/>
    </location>
</feature>
<evidence type="ECO:0000313" key="3">
    <source>
        <dbReference type="Proteomes" id="UP000260812"/>
    </source>
</evidence>
<feature type="transmembrane region" description="Helical" evidence="1">
    <location>
        <begin position="309"/>
        <end position="327"/>
    </location>
</feature>
<feature type="transmembrane region" description="Helical" evidence="1">
    <location>
        <begin position="241"/>
        <end position="266"/>
    </location>
</feature>
<reference evidence="2" key="1">
    <citation type="submission" date="2018-08" db="EMBL/GenBank/DDBJ databases">
        <title>A genome reference for cultivated species of the human gut microbiota.</title>
        <authorList>
            <person name="Zou Y."/>
            <person name="Xue W."/>
            <person name="Luo G."/>
        </authorList>
    </citation>
    <scope>NUCLEOTIDE SEQUENCE [LARGE SCALE GENOMIC DNA]</scope>
    <source>
        <strain evidence="2">TF05-5AC</strain>
    </source>
</reference>
<comment type="caution">
    <text evidence="2">The sequence shown here is derived from an EMBL/GenBank/DDBJ whole genome shotgun (WGS) entry which is preliminary data.</text>
</comment>
<dbReference type="InterPro" id="IPR039672">
    <property type="entry name" value="MFS_2"/>
</dbReference>
<feature type="transmembrane region" description="Helical" evidence="1">
    <location>
        <begin position="420"/>
        <end position="439"/>
    </location>
</feature>
<dbReference type="InterPro" id="IPR036259">
    <property type="entry name" value="MFS_trans_sf"/>
</dbReference>
<feature type="transmembrane region" description="Helical" evidence="1">
    <location>
        <begin position="83"/>
        <end position="101"/>
    </location>
</feature>
<organism evidence="2 3">
    <name type="scientific">Eisenbergiella massiliensis</name>
    <dbReference type="NCBI Taxonomy" id="1720294"/>
    <lineage>
        <taxon>Bacteria</taxon>
        <taxon>Bacillati</taxon>
        <taxon>Bacillota</taxon>
        <taxon>Clostridia</taxon>
        <taxon>Lachnospirales</taxon>
        <taxon>Lachnospiraceae</taxon>
        <taxon>Eisenbergiella</taxon>
    </lineage>
</organism>
<dbReference type="PANTHER" id="PTHR11328">
    <property type="entry name" value="MAJOR FACILITATOR SUPERFAMILY DOMAIN-CONTAINING PROTEIN"/>
    <property type="match status" value="1"/>
</dbReference>
<dbReference type="Pfam" id="PF13347">
    <property type="entry name" value="MFS_2"/>
    <property type="match status" value="1"/>
</dbReference>
<dbReference type="RefSeq" id="WP_117544642.1">
    <property type="nucleotide sequence ID" value="NZ_JBKVLI010000002.1"/>
</dbReference>
<keyword evidence="1" id="KW-1133">Transmembrane helix</keyword>
<proteinExistence type="predicted"/>
<name>A0A3E3I4P2_9FIRM</name>
<keyword evidence="3" id="KW-1185">Reference proteome</keyword>
<dbReference type="GeneID" id="97987522"/>
<gene>
    <name evidence="2" type="ORF">DXC51_11715</name>
</gene>
<feature type="transmembrane region" description="Helical" evidence="1">
    <location>
        <begin position="186"/>
        <end position="204"/>
    </location>
</feature>
<dbReference type="NCBIfam" id="TIGR00792">
    <property type="entry name" value="gph"/>
    <property type="match status" value="1"/>
</dbReference>
<dbReference type="GO" id="GO:0008643">
    <property type="term" value="P:carbohydrate transport"/>
    <property type="evidence" value="ECO:0007669"/>
    <property type="project" value="InterPro"/>
</dbReference>
<dbReference type="GO" id="GO:0015293">
    <property type="term" value="F:symporter activity"/>
    <property type="evidence" value="ECO:0007669"/>
    <property type="project" value="InterPro"/>
</dbReference>
<protein>
    <submittedName>
        <fullName evidence="2">MFS transporter</fullName>
    </submittedName>
</protein>
<dbReference type="InterPro" id="IPR001927">
    <property type="entry name" value="Na/Gal_symport"/>
</dbReference>
<dbReference type="SUPFAM" id="SSF103473">
    <property type="entry name" value="MFS general substrate transporter"/>
    <property type="match status" value="1"/>
</dbReference>
<dbReference type="Gene3D" id="1.20.1250.20">
    <property type="entry name" value="MFS general substrate transporter like domains"/>
    <property type="match status" value="2"/>
</dbReference>
<accession>A0A3E3I4P2</accession>
<feature type="transmembrane region" description="Helical" evidence="1">
    <location>
        <begin position="43"/>
        <end position="62"/>
    </location>
</feature>
<keyword evidence="1" id="KW-0812">Transmembrane</keyword>
<dbReference type="PANTHER" id="PTHR11328:SF24">
    <property type="entry name" value="MAJOR FACILITATOR SUPERFAMILY (MFS) PROFILE DOMAIN-CONTAINING PROTEIN"/>
    <property type="match status" value="1"/>
</dbReference>
<feature type="transmembrane region" description="Helical" evidence="1">
    <location>
        <begin position="278"/>
        <end position="297"/>
    </location>
</feature>
<dbReference type="GO" id="GO:0006814">
    <property type="term" value="P:sodium ion transport"/>
    <property type="evidence" value="ECO:0007669"/>
    <property type="project" value="InterPro"/>
</dbReference>
<dbReference type="AlphaFoldDB" id="A0A3E3I4P2"/>